<dbReference type="InterPro" id="IPR013328">
    <property type="entry name" value="6PGD_dom2"/>
</dbReference>
<feature type="domain" description="3-hydroxyisobutyrate dehydrogenase-like NAD-binding" evidence="6">
    <location>
        <begin position="164"/>
        <end position="283"/>
    </location>
</feature>
<dbReference type="Pfam" id="PF14833">
    <property type="entry name" value="NAD_binding_11"/>
    <property type="match status" value="1"/>
</dbReference>
<dbReference type="InterPro" id="IPR006398">
    <property type="entry name" value="Tartro_sem_red"/>
</dbReference>
<dbReference type="Gene3D" id="1.10.1040.10">
    <property type="entry name" value="N-(1-d-carboxylethyl)-l-norvaline Dehydrogenase, domain 2"/>
    <property type="match status" value="1"/>
</dbReference>
<comment type="caution">
    <text evidence="7">The sequence shown here is derived from an EMBL/GenBank/DDBJ whole genome shotgun (WGS) entry which is preliminary data.</text>
</comment>
<dbReference type="SUPFAM" id="SSF48179">
    <property type="entry name" value="6-phosphogluconate dehydrogenase C-terminal domain-like"/>
    <property type="match status" value="1"/>
</dbReference>
<dbReference type="InterPro" id="IPR015815">
    <property type="entry name" value="HIBADH-related"/>
</dbReference>
<evidence type="ECO:0000256" key="1">
    <source>
        <dbReference type="ARBA" id="ARBA00009080"/>
    </source>
</evidence>
<dbReference type="AlphaFoldDB" id="A0A4Q9DLT0"/>
<dbReference type="InterPro" id="IPR006115">
    <property type="entry name" value="6PGDH_NADP-bd"/>
</dbReference>
<dbReference type="Pfam" id="PF03446">
    <property type="entry name" value="NAD_binding_2"/>
    <property type="match status" value="1"/>
</dbReference>
<dbReference type="PANTHER" id="PTHR43060">
    <property type="entry name" value="3-HYDROXYISOBUTYRATE DEHYDROGENASE-LIKE 1, MITOCHONDRIAL-RELATED"/>
    <property type="match status" value="1"/>
</dbReference>
<dbReference type="PANTHER" id="PTHR43060:SF3">
    <property type="entry name" value="2-HYDROXY-3-OXOPROPIONATE REDUCTASE"/>
    <property type="match status" value="1"/>
</dbReference>
<comment type="similarity">
    <text evidence="1">Belongs to the HIBADH-related family.</text>
</comment>
<evidence type="ECO:0000259" key="6">
    <source>
        <dbReference type="Pfam" id="PF14833"/>
    </source>
</evidence>
<gene>
    <name evidence="7" type="ORF">EYB31_29330</name>
</gene>
<feature type="domain" description="6-phosphogluconate dehydrogenase NADP-binding" evidence="5">
    <location>
        <begin position="2"/>
        <end position="161"/>
    </location>
</feature>
<dbReference type="Gene3D" id="3.40.50.720">
    <property type="entry name" value="NAD(P)-binding Rossmann-like Domain"/>
    <property type="match status" value="1"/>
</dbReference>
<dbReference type="SUPFAM" id="SSF51735">
    <property type="entry name" value="NAD(P)-binding Rossmann-fold domains"/>
    <property type="match status" value="1"/>
</dbReference>
<dbReference type="GO" id="GO:0008679">
    <property type="term" value="F:2-hydroxy-3-oxopropionate reductase activity"/>
    <property type="evidence" value="ECO:0007669"/>
    <property type="project" value="UniProtKB-EC"/>
</dbReference>
<dbReference type="PIRSF" id="PIRSF000103">
    <property type="entry name" value="HIBADH"/>
    <property type="match status" value="1"/>
</dbReference>
<sequence>MKIGFIGLGIMGKPMAKNLLKAGFSLIVSNRSQAAVDELSALGAETASSPRQVAEAADVIITMLPDSPQVEEVVLGANGVAEGISAGKIVVDMSSINPVSSQKIASGLEAKGTHLLDAPVSGGEIGAIEAKLAIMVGGPASAFEQVKPILEAMGTSITRVGEVGSGNTVKVINQMIVAMNIAALSEGMALGRKAGIEPELVFEAIRGGLAGSRVMELKTANIAKEEFKPGFRIELHAKDLRNAVAAGQEVGANIPFTTQLLDIFEKLEEMGFGKEDHSALYRYFSKSE</sequence>
<dbReference type="GO" id="GO:0016054">
    <property type="term" value="P:organic acid catabolic process"/>
    <property type="evidence" value="ECO:0007669"/>
    <property type="project" value="UniProtKB-ARBA"/>
</dbReference>
<dbReference type="NCBIfam" id="TIGR01505">
    <property type="entry name" value="tartro_sem_red"/>
    <property type="match status" value="1"/>
</dbReference>
<reference evidence="7 8" key="1">
    <citation type="submission" date="2019-02" db="EMBL/GenBank/DDBJ databases">
        <title>Paenibacillus sp. nov., isolated from surface-sterilized tissue of Thalictrum simplex L.</title>
        <authorList>
            <person name="Tuo L."/>
        </authorList>
    </citation>
    <scope>NUCLEOTIDE SEQUENCE [LARGE SCALE GENOMIC DNA]</scope>
    <source>
        <strain evidence="7 8">N2SHLJ1</strain>
    </source>
</reference>
<keyword evidence="3" id="KW-0520">NAD</keyword>
<evidence type="ECO:0000313" key="7">
    <source>
        <dbReference type="EMBL" id="TBL72480.1"/>
    </source>
</evidence>
<evidence type="ECO:0000313" key="8">
    <source>
        <dbReference type="Proteomes" id="UP000293142"/>
    </source>
</evidence>
<keyword evidence="8" id="KW-1185">Reference proteome</keyword>
<evidence type="ECO:0000259" key="5">
    <source>
        <dbReference type="Pfam" id="PF03446"/>
    </source>
</evidence>
<accession>A0A4Q9DLT0</accession>
<dbReference type="OrthoDB" id="9786703at2"/>
<name>A0A4Q9DLT0_9BACL</name>
<evidence type="ECO:0000256" key="4">
    <source>
        <dbReference type="PIRSR" id="PIRSR000103-1"/>
    </source>
</evidence>
<dbReference type="InterPro" id="IPR036291">
    <property type="entry name" value="NAD(P)-bd_dom_sf"/>
</dbReference>
<dbReference type="GO" id="GO:0050661">
    <property type="term" value="F:NADP binding"/>
    <property type="evidence" value="ECO:0007669"/>
    <property type="project" value="InterPro"/>
</dbReference>
<dbReference type="InterPro" id="IPR008927">
    <property type="entry name" value="6-PGluconate_DH-like_C_sf"/>
</dbReference>
<dbReference type="InterPro" id="IPR029154">
    <property type="entry name" value="HIBADH-like_NADP-bd"/>
</dbReference>
<evidence type="ECO:0000256" key="2">
    <source>
        <dbReference type="ARBA" id="ARBA00023002"/>
    </source>
</evidence>
<feature type="active site" evidence="4">
    <location>
        <position position="170"/>
    </location>
</feature>
<dbReference type="PROSITE" id="PS00895">
    <property type="entry name" value="3_HYDROXYISOBUT_DH"/>
    <property type="match status" value="1"/>
</dbReference>
<dbReference type="Proteomes" id="UP000293142">
    <property type="component" value="Unassembled WGS sequence"/>
</dbReference>
<dbReference type="EMBL" id="SIRE01000024">
    <property type="protein sequence ID" value="TBL72480.1"/>
    <property type="molecule type" value="Genomic_DNA"/>
</dbReference>
<organism evidence="7 8">
    <name type="scientific">Paenibacillus thalictri</name>
    <dbReference type="NCBI Taxonomy" id="2527873"/>
    <lineage>
        <taxon>Bacteria</taxon>
        <taxon>Bacillati</taxon>
        <taxon>Bacillota</taxon>
        <taxon>Bacilli</taxon>
        <taxon>Bacillales</taxon>
        <taxon>Paenibacillaceae</taxon>
        <taxon>Paenibacillus</taxon>
    </lineage>
</organism>
<dbReference type="GO" id="GO:0051287">
    <property type="term" value="F:NAD binding"/>
    <property type="evidence" value="ECO:0007669"/>
    <property type="project" value="InterPro"/>
</dbReference>
<proteinExistence type="inferred from homology"/>
<keyword evidence="2 7" id="KW-0560">Oxidoreductase</keyword>
<dbReference type="EC" id="1.1.1.60" evidence="7"/>
<dbReference type="InterPro" id="IPR002204">
    <property type="entry name" value="3-OH-isobutyrate_DH-rel_CS"/>
</dbReference>
<protein>
    <submittedName>
        <fullName evidence="7">2-hydroxy-3-oxopropionate reductase</fullName>
        <ecNumber evidence="7">1.1.1.60</ecNumber>
    </submittedName>
</protein>
<dbReference type="GO" id="GO:0046487">
    <property type="term" value="P:glyoxylate metabolic process"/>
    <property type="evidence" value="ECO:0007669"/>
    <property type="project" value="InterPro"/>
</dbReference>
<evidence type="ECO:0000256" key="3">
    <source>
        <dbReference type="ARBA" id="ARBA00023027"/>
    </source>
</evidence>